<dbReference type="RefSeq" id="WP_012793565.1">
    <property type="nucleotide sequence ID" value="NC_013132.1"/>
</dbReference>
<evidence type="ECO:0000313" key="2">
    <source>
        <dbReference type="Proteomes" id="UP000002215"/>
    </source>
</evidence>
<dbReference type="OrthoDB" id="4173938at2"/>
<gene>
    <name evidence="1" type="ordered locus">Cpin_5986</name>
</gene>
<name>A0A979GA32_CHIPD</name>
<reference evidence="2" key="1">
    <citation type="submission" date="2009-08" db="EMBL/GenBank/DDBJ databases">
        <title>The complete genome of Chitinophaga pinensis DSM 2588.</title>
        <authorList>
            <consortium name="US DOE Joint Genome Institute (JGI-PGF)"/>
            <person name="Lucas S."/>
            <person name="Copeland A."/>
            <person name="Lapidus A."/>
            <person name="Glavina del Rio T."/>
            <person name="Dalin E."/>
            <person name="Tice H."/>
            <person name="Bruce D."/>
            <person name="Goodwin L."/>
            <person name="Pitluck S."/>
            <person name="Kyrpides N."/>
            <person name="Mavromatis K."/>
            <person name="Ivanova N."/>
            <person name="Mikhailova N."/>
            <person name="Sims D."/>
            <person name="Meinche L."/>
            <person name="Brettin T."/>
            <person name="Detter J.C."/>
            <person name="Han C."/>
            <person name="Larimer F."/>
            <person name="Land M."/>
            <person name="Hauser L."/>
            <person name="Markowitz V."/>
            <person name="Cheng J.-F."/>
            <person name="Hugenholtz P."/>
            <person name="Woyke T."/>
            <person name="Wu D."/>
            <person name="Spring S."/>
            <person name="Klenk H.-P."/>
            <person name="Eisen J.A."/>
        </authorList>
    </citation>
    <scope>NUCLEOTIDE SEQUENCE [LARGE SCALE GENOMIC DNA]</scope>
    <source>
        <strain evidence="2">ATCC 43595 / DSM 2588 / LMG 13176 / NBRC 15968 / NCIMB 11800 / UQM 2034</strain>
    </source>
</reference>
<organism evidence="1 2">
    <name type="scientific">Chitinophaga pinensis (strain ATCC 43595 / DSM 2588 / LMG 13176 / NBRC 15968 / NCIMB 11800 / UQM 2034)</name>
    <dbReference type="NCBI Taxonomy" id="485918"/>
    <lineage>
        <taxon>Bacteria</taxon>
        <taxon>Pseudomonadati</taxon>
        <taxon>Bacteroidota</taxon>
        <taxon>Chitinophagia</taxon>
        <taxon>Chitinophagales</taxon>
        <taxon>Chitinophagaceae</taxon>
        <taxon>Chitinophaga</taxon>
    </lineage>
</organism>
<dbReference type="Proteomes" id="UP000002215">
    <property type="component" value="Chromosome"/>
</dbReference>
<dbReference type="AlphaFoldDB" id="A0A979GA32"/>
<evidence type="ECO:0000313" key="1">
    <source>
        <dbReference type="EMBL" id="ACU63400.1"/>
    </source>
</evidence>
<reference evidence="1 2" key="2">
    <citation type="journal article" date="2010" name="Stand. Genomic Sci.">
        <title>Complete genome sequence of Chitinophaga pinensis type strain (UQM 2034).</title>
        <authorList>
            <person name="Glavina Del Rio T."/>
            <person name="Abt B."/>
            <person name="Spring S."/>
            <person name="Lapidus A."/>
            <person name="Nolan M."/>
            <person name="Tice H."/>
            <person name="Copeland A."/>
            <person name="Cheng J.F."/>
            <person name="Chen F."/>
            <person name="Bruce D."/>
            <person name="Goodwin L."/>
            <person name="Pitluck S."/>
            <person name="Ivanova N."/>
            <person name="Mavromatis K."/>
            <person name="Mikhailova N."/>
            <person name="Pati A."/>
            <person name="Chen A."/>
            <person name="Palaniappan K."/>
            <person name="Land M."/>
            <person name="Hauser L."/>
            <person name="Chang Y.J."/>
            <person name="Jeffries C.D."/>
            <person name="Chain P."/>
            <person name="Saunders E."/>
            <person name="Detter J.C."/>
            <person name="Brettin T."/>
            <person name="Rohde M."/>
            <person name="Goker M."/>
            <person name="Bristow J."/>
            <person name="Eisen J.A."/>
            <person name="Markowitz V."/>
            <person name="Hugenholtz P."/>
            <person name="Kyrpides N.C."/>
            <person name="Klenk H.P."/>
            <person name="Lucas S."/>
        </authorList>
    </citation>
    <scope>NUCLEOTIDE SEQUENCE [LARGE SCALE GENOMIC DNA]</scope>
    <source>
        <strain evidence="2">ATCC 43595 / DSM 2588 / LMG 13176 / NBRC 15968 / NCIMB 11800 / UQM 2034</strain>
    </source>
</reference>
<dbReference type="KEGG" id="cpi:Cpin_5986"/>
<dbReference type="EMBL" id="CP001699">
    <property type="protein sequence ID" value="ACU63400.1"/>
    <property type="molecule type" value="Genomic_DNA"/>
</dbReference>
<sequence>MGLFLTYSIVQNNHQQELISEIRDYALANGGGIQAADVNWSDDNFCAVSSSDNKTVITYPSHFTEFLSFSAQLSQHLQAPVYTFHIHDGDKWVLYTFDKGRLISTFDPIDEDESHGFDLQRFCTDLNVQISDVEKYFVYWNKKNSGISAYREDAYPYGDCMQVFDLTLKIGLTYANVINYERKGTSFKLWTKTLRLEPAPGLTLSDIKKTKRYTKHHLRLLPAEIETILKMDFNYFLESILTRGYCKNCWPATVAMEDIDYYLSIDELIIKYTGHCKSCGKQAGGAWGVQDLAALKIVLDK</sequence>
<proteinExistence type="predicted"/>
<accession>A0A979GA32</accession>
<protein>
    <submittedName>
        <fullName evidence="1">Uncharacterized protein</fullName>
    </submittedName>
</protein>